<dbReference type="Proteomes" id="UP001054945">
    <property type="component" value="Unassembled WGS sequence"/>
</dbReference>
<accession>A0AAV4QP20</accession>
<protein>
    <submittedName>
        <fullName evidence="1">Uncharacterized protein</fullName>
    </submittedName>
</protein>
<organism evidence="1 2">
    <name type="scientific">Caerostris extrusa</name>
    <name type="common">Bark spider</name>
    <name type="synonym">Caerostris bankana</name>
    <dbReference type="NCBI Taxonomy" id="172846"/>
    <lineage>
        <taxon>Eukaryota</taxon>
        <taxon>Metazoa</taxon>
        <taxon>Ecdysozoa</taxon>
        <taxon>Arthropoda</taxon>
        <taxon>Chelicerata</taxon>
        <taxon>Arachnida</taxon>
        <taxon>Araneae</taxon>
        <taxon>Araneomorphae</taxon>
        <taxon>Entelegynae</taxon>
        <taxon>Araneoidea</taxon>
        <taxon>Araneidae</taxon>
        <taxon>Caerostris</taxon>
    </lineage>
</organism>
<proteinExistence type="predicted"/>
<evidence type="ECO:0000313" key="1">
    <source>
        <dbReference type="EMBL" id="GIY10131.1"/>
    </source>
</evidence>
<name>A0AAV4QP20_CAEEX</name>
<comment type="caution">
    <text evidence="1">The sequence shown here is derived from an EMBL/GenBank/DDBJ whole genome shotgun (WGS) entry which is preliminary data.</text>
</comment>
<reference evidence="1 2" key="1">
    <citation type="submission" date="2021-06" db="EMBL/GenBank/DDBJ databases">
        <title>Caerostris extrusa draft genome.</title>
        <authorList>
            <person name="Kono N."/>
            <person name="Arakawa K."/>
        </authorList>
    </citation>
    <scope>NUCLEOTIDE SEQUENCE [LARGE SCALE GENOMIC DNA]</scope>
</reference>
<evidence type="ECO:0000313" key="2">
    <source>
        <dbReference type="Proteomes" id="UP001054945"/>
    </source>
</evidence>
<dbReference type="EMBL" id="BPLR01006478">
    <property type="protein sequence ID" value="GIY10131.1"/>
    <property type="molecule type" value="Genomic_DNA"/>
</dbReference>
<keyword evidence="2" id="KW-1185">Reference proteome</keyword>
<sequence>MPSINQVVLHAESNVRTENKILEIAYLPFTPSEPAYAGTRMLVIKWGFWRHLVGSKNANDPSPVPDLDEI</sequence>
<gene>
    <name evidence="1" type="ORF">CEXT_50751</name>
</gene>
<dbReference type="AlphaFoldDB" id="A0AAV4QP20"/>